<feature type="chain" id="PRO_5002252679" evidence="1">
    <location>
        <begin position="25"/>
        <end position="206"/>
    </location>
</feature>
<dbReference type="RefSeq" id="XP_013321119.1">
    <property type="nucleotide sequence ID" value="XM_013465665.1"/>
</dbReference>
<dbReference type="AlphaFoldDB" id="A0A0D2F0V0"/>
<protein>
    <submittedName>
        <fullName evidence="2">Uncharacterized protein</fullName>
    </submittedName>
</protein>
<dbReference type="OrthoDB" id="5316634at2759"/>
<evidence type="ECO:0000313" key="3">
    <source>
        <dbReference type="Proteomes" id="UP000054342"/>
    </source>
</evidence>
<proteinExistence type="predicted"/>
<sequence>MKTTVQGFWSHALVITIFLSWVSADFSANSSTACTLVNGGIVTLGVHLGLTHISAACLNYDGIPVPVTRIEGHEAYKEYMTDTIEHDGVRFLYDGTYHMKVDGQTLPAPPEIHNDTDVESILRNGLRNIMEAAQNHLDTSVKIEAIAHPQHFNRTSRRSIYHAEQAFSPVFHEPQYVHAFFTMAATAFSNNYCTAPRIGAPPDDDP</sequence>
<reference evidence="2 3" key="1">
    <citation type="submission" date="2015-01" db="EMBL/GenBank/DDBJ databases">
        <title>The Genome Sequence of Exophiala xenobiotica CBS118157.</title>
        <authorList>
            <consortium name="The Broad Institute Genomics Platform"/>
            <person name="Cuomo C."/>
            <person name="de Hoog S."/>
            <person name="Gorbushina A."/>
            <person name="Stielow B."/>
            <person name="Teixiera M."/>
            <person name="Abouelleil A."/>
            <person name="Chapman S.B."/>
            <person name="Priest M."/>
            <person name="Young S.K."/>
            <person name="Wortman J."/>
            <person name="Nusbaum C."/>
            <person name="Birren B."/>
        </authorList>
    </citation>
    <scope>NUCLEOTIDE SEQUENCE [LARGE SCALE GENOMIC DNA]</scope>
    <source>
        <strain evidence="2 3">CBS 118157</strain>
    </source>
</reference>
<feature type="signal peptide" evidence="1">
    <location>
        <begin position="1"/>
        <end position="24"/>
    </location>
</feature>
<keyword evidence="3" id="KW-1185">Reference proteome</keyword>
<dbReference type="GeneID" id="25322653"/>
<dbReference type="HOGENOM" id="CLU_1331963_0_0_1"/>
<dbReference type="EMBL" id="KN847317">
    <property type="protein sequence ID" value="KIW60535.1"/>
    <property type="molecule type" value="Genomic_DNA"/>
</dbReference>
<accession>A0A0D2F0V0</accession>
<organism evidence="2 3">
    <name type="scientific">Exophiala xenobiotica</name>
    <dbReference type="NCBI Taxonomy" id="348802"/>
    <lineage>
        <taxon>Eukaryota</taxon>
        <taxon>Fungi</taxon>
        <taxon>Dikarya</taxon>
        <taxon>Ascomycota</taxon>
        <taxon>Pezizomycotina</taxon>
        <taxon>Eurotiomycetes</taxon>
        <taxon>Chaetothyriomycetidae</taxon>
        <taxon>Chaetothyriales</taxon>
        <taxon>Herpotrichiellaceae</taxon>
        <taxon>Exophiala</taxon>
    </lineage>
</organism>
<keyword evidence="1" id="KW-0732">Signal</keyword>
<dbReference type="Proteomes" id="UP000054342">
    <property type="component" value="Unassembled WGS sequence"/>
</dbReference>
<evidence type="ECO:0000313" key="2">
    <source>
        <dbReference type="EMBL" id="KIW60535.1"/>
    </source>
</evidence>
<evidence type="ECO:0000256" key="1">
    <source>
        <dbReference type="SAM" id="SignalP"/>
    </source>
</evidence>
<gene>
    <name evidence="2" type="ORF">PV05_00745</name>
</gene>
<name>A0A0D2F0V0_9EURO</name>